<evidence type="ECO:0000313" key="3">
    <source>
        <dbReference type="EMBL" id="CBA27693.1"/>
    </source>
</evidence>
<organism evidence="3">
    <name type="scientific">Curvibacter symbiont subsp. Hydra magnipapillata</name>
    <dbReference type="NCBI Taxonomy" id="667019"/>
    <lineage>
        <taxon>Bacteria</taxon>
        <taxon>Pseudomonadati</taxon>
        <taxon>Pseudomonadota</taxon>
        <taxon>Betaproteobacteria</taxon>
        <taxon>Burkholderiales</taxon>
        <taxon>Comamonadaceae</taxon>
        <taxon>Curvibacter</taxon>
    </lineage>
</organism>
<proteinExistence type="predicted"/>
<dbReference type="NCBIfam" id="TIGR02595">
    <property type="entry name" value="PEP_CTERM"/>
    <property type="match status" value="1"/>
</dbReference>
<keyword evidence="1" id="KW-0732">Signal</keyword>
<evidence type="ECO:0000256" key="1">
    <source>
        <dbReference type="SAM" id="SignalP"/>
    </source>
</evidence>
<dbReference type="InterPro" id="IPR013424">
    <property type="entry name" value="Ice-binding_C"/>
</dbReference>
<dbReference type="Pfam" id="PF07589">
    <property type="entry name" value="PEP-CTERM"/>
    <property type="match status" value="1"/>
</dbReference>
<name>C9Y8A4_CURXX</name>
<gene>
    <name evidence="3" type="ORF">Csp_A03550</name>
</gene>
<feature type="signal peptide" evidence="1">
    <location>
        <begin position="1"/>
        <end position="23"/>
    </location>
</feature>
<reference evidence="3" key="1">
    <citation type="journal article" date="2010" name="Nature">
        <title>The dynamic genome of Hydra.</title>
        <authorList>
            <person name="Chapman J.A."/>
            <person name="Kirkness E.F."/>
            <person name="Simakov O."/>
            <person name="Hampson S.E."/>
            <person name="Mitros T."/>
            <person name="Weinmaier T."/>
            <person name="Rattei T."/>
            <person name="Balasubramanian P.G."/>
            <person name="Borman J."/>
            <person name="Busam D."/>
            <person name="Disbennett K."/>
            <person name="Pfannkoch C."/>
            <person name="Sumin N."/>
            <person name="Sutton G."/>
            <person name="Viswanathan L."/>
            <person name="Walenz B."/>
            <person name="Goodstein D.M."/>
            <person name="Hellsten U."/>
            <person name="Kawashima T."/>
            <person name="Prochnik S.E."/>
            <person name="Putnam N.H."/>
            <person name="Shu S."/>
            <person name="Blumberg B."/>
            <person name="Dana C.E."/>
            <person name="Gee L."/>
            <person name="Kibler D.F."/>
            <person name="Law L."/>
            <person name="Lindgens D."/>
            <person name="Martinez D.E."/>
            <person name="Peng J."/>
            <person name="Wigge P.A."/>
            <person name="Bertulat B."/>
            <person name="Guder C."/>
            <person name="Nakamura Y."/>
            <person name="Ozbek S."/>
            <person name="Watanabe H."/>
            <person name="Khalturin K."/>
            <person name="Hemmrich G."/>
            <person name="Franke A."/>
            <person name="Augustin R."/>
            <person name="Fraune S."/>
            <person name="Hayakawa E."/>
            <person name="Hayakawa S."/>
            <person name="Hirose M."/>
            <person name="Hwang J."/>
            <person name="Ikeo K."/>
            <person name="Nishimiya-Fujisawa C."/>
            <person name="Ogura A."/>
            <person name="Takahashi T."/>
            <person name="Steinmetz P.R."/>
            <person name="Zhang X."/>
            <person name="Aufschnaiter R."/>
            <person name="Eder M.K."/>
            <person name="Gorny A.K."/>
            <person name="Salvenmoser W."/>
            <person name="Heimberg A.M."/>
            <person name="Wheeler B.M."/>
            <person name="Peterson K.J."/>
            <person name="Boettger A."/>
            <person name="Tischler P."/>
            <person name="Wolf A."/>
            <person name="Gojobori T."/>
            <person name="Remington K.A."/>
            <person name="Strausberg R.L."/>
            <person name="Venter J."/>
            <person name="Technau U."/>
            <person name="Hobmayer B."/>
            <person name="Bosch T.C."/>
            <person name="Holstein T.W."/>
            <person name="Fujisawa T."/>
            <person name="Bode H.R."/>
            <person name="David C.N."/>
            <person name="Rokhsar D.S."/>
            <person name="Steele R.E."/>
        </authorList>
    </citation>
    <scope>NUCLEOTIDE SEQUENCE</scope>
</reference>
<protein>
    <recommendedName>
        <fullName evidence="2">Ice-binding protein C-terminal domain-containing protein</fullName>
    </recommendedName>
</protein>
<accession>C9Y8A4</accession>
<dbReference type="NCBIfam" id="NF038126">
    <property type="entry name" value="PEP_CTERM_FxDxF"/>
    <property type="match status" value="1"/>
</dbReference>
<feature type="chain" id="PRO_5003005171" description="Ice-binding protein C-terminal domain-containing protein" evidence="1">
    <location>
        <begin position="24"/>
        <end position="162"/>
    </location>
</feature>
<sequence>MDMKFKTAIAAAAVAAASVGAQASVITGNSATFVAGTFTDTYVTDVIVTGLSNVTGSFDYLLSATGASGASYVGAAVTGLTTSIYLGNTLKGTSTGLNYSFSNLLSGTYTLKASGSVANNGFNVLINSYTVTPVPEPESFAMLLAGLGVMGAIARRRSKTAA</sequence>
<evidence type="ECO:0000259" key="2">
    <source>
        <dbReference type="Pfam" id="PF07589"/>
    </source>
</evidence>
<dbReference type="AlphaFoldDB" id="C9Y8A4"/>
<feature type="domain" description="Ice-binding protein C-terminal" evidence="2">
    <location>
        <begin position="133"/>
        <end position="157"/>
    </location>
</feature>
<dbReference type="EMBL" id="FN543104">
    <property type="protein sequence ID" value="CBA27693.1"/>
    <property type="molecule type" value="Genomic_DNA"/>
</dbReference>